<sequence length="1078" mass="118763">MAIGSTRKFAAQAKGKSRGNANHSTSSKANAAGYAKRASRRAKTSTLGVEDVYDYAPSFRGTKRANVSMTLDKDEEDNYDRGEGRMQGDDDDEEERREKMRPRLIGEGEEGEMIDEDDDEEIDSDDAFEESDEERFAGFKFPTGKNSKRKDKSPSKSVRFAQVDLNEDDNGAMGEEDSASSSQQESDEEEEGEDDEFIDLLDILDGKGEPDLGDDDAVSALPVDRVPLSAAKEQRKLSKEVGDDISDANFGSQEDEEGDESEADDDGDDDEEDEEIHVSASEDEDPDGDAIANLDNFISKLEGGTKRKADESNAGGGVASDTRPKKKRIVQERTEGGVEGVFGTRATGSTKLSLADLLTPLATSSTVLTSLKKSTKVLTSSSEKNKPLPAPLPQRSQERVDREAAYEETKKEVDKWNDTIKRIKEAEHISFPLQQQSLGKPSNLELAAKFKPTTELETAVDRLLKSAKLREEDITRTEELKMNHLSVEEVAERRAELRKMRDLMFRAEVKARRVAKIKSKTYRRIQKKAKAREGAGGGDGEDDDEGDEARMKREVERARERATLKHKNTGKWAKQMKARGELDEDQRRDVNEMLERGEKLRRRIRGEGSEDGDSGDRSDSGSDDDDGGEDGEDGVLRIKKSAFDELEKIRAADMGGLDGNDPDADVTLKAKAKSVFEMKFMKDAAARQDQQVDKDIDDFRREMGVIEDNDGDDATEEERDEANVAVQRVGGRVTFRPGATVGASTRIPLPMPSASQLSDTSTLKSSPPLTSPLTSMYDRQMPPPPSLLSSRNAIQKEPAKQNPWLAIADGEGPSTSKIARKRNEVVVGKDSSTAEKSAHALVKSKKKTEAEREKESEDAAVDIDMDDVLLLEPPAAKAVDGAKLKSKKEKSRKKKKGKGVQGTEQVNGDGDEDSNSEVEAQEAIANGGKPPRILAFQQRDLVARAFAGDNVVREFEEAKRREIESDAPCDEDTTLAGWGAWGGTGTKKAKAKPHLIKHIPGIAPTARADAGKAHIIISEKRDKKAAKYVIRDLPYPYTSKAQFERSMETPIGVEWNTRVGFQRATVPRVVKKVRPYSL</sequence>
<dbReference type="OrthoDB" id="277439at2759"/>
<dbReference type="Pfam" id="PF04615">
    <property type="entry name" value="Utp14"/>
    <property type="match status" value="1"/>
</dbReference>
<comment type="subcellular location">
    <subcellularLocation>
        <location evidence="1">Nucleus</location>
        <location evidence="1">Nucleolus</location>
    </subcellularLocation>
</comment>
<name>A0A4Y7QHM3_9AGAM</name>
<evidence type="ECO:0000313" key="6">
    <source>
        <dbReference type="Proteomes" id="UP000294933"/>
    </source>
</evidence>
<evidence type="ECO:0000256" key="2">
    <source>
        <dbReference type="ARBA" id="ARBA00022553"/>
    </source>
</evidence>
<accession>A0A4Y7QHM3</accession>
<keyword evidence="6" id="KW-1185">Reference proteome</keyword>
<gene>
    <name evidence="5" type="ORF">BD410DRAFT_836260</name>
</gene>
<dbReference type="InterPro" id="IPR006709">
    <property type="entry name" value="SSU_processome_Utp14"/>
</dbReference>
<dbReference type="GO" id="GO:0032040">
    <property type="term" value="C:small-subunit processome"/>
    <property type="evidence" value="ECO:0007669"/>
    <property type="project" value="InterPro"/>
</dbReference>
<feature type="region of interest" description="Disordered" evidence="4">
    <location>
        <begin position="377"/>
        <end position="406"/>
    </location>
</feature>
<feature type="compositionally biased region" description="Basic residues" evidence="4">
    <location>
        <begin position="884"/>
        <end position="898"/>
    </location>
</feature>
<feature type="compositionally biased region" description="Polar residues" evidence="4">
    <location>
        <begin position="19"/>
        <end position="29"/>
    </location>
</feature>
<proteinExistence type="predicted"/>
<feature type="compositionally biased region" description="Acidic residues" evidence="4">
    <location>
        <begin position="107"/>
        <end position="133"/>
    </location>
</feature>
<evidence type="ECO:0000313" key="5">
    <source>
        <dbReference type="EMBL" id="TDL26360.1"/>
    </source>
</evidence>
<feature type="region of interest" description="Disordered" evidence="4">
    <location>
        <begin position="1"/>
        <end position="346"/>
    </location>
</feature>
<evidence type="ECO:0000256" key="1">
    <source>
        <dbReference type="ARBA" id="ARBA00004604"/>
    </source>
</evidence>
<feature type="compositionally biased region" description="Basic and acidic residues" evidence="4">
    <location>
        <begin position="232"/>
        <end position="242"/>
    </location>
</feature>
<feature type="compositionally biased region" description="Acidic residues" evidence="4">
    <location>
        <begin position="165"/>
        <end position="178"/>
    </location>
</feature>
<evidence type="ECO:0000256" key="4">
    <source>
        <dbReference type="SAM" id="MobiDB-lite"/>
    </source>
</evidence>
<feature type="compositionally biased region" description="Basic and acidic residues" evidence="4">
    <location>
        <begin position="847"/>
        <end position="857"/>
    </location>
</feature>
<feature type="region of interest" description="Disordered" evidence="4">
    <location>
        <begin position="736"/>
        <end position="931"/>
    </location>
</feature>
<feature type="compositionally biased region" description="Basic and acidic residues" evidence="4">
    <location>
        <begin position="578"/>
        <end position="598"/>
    </location>
</feature>
<dbReference type="EMBL" id="ML170161">
    <property type="protein sequence ID" value="TDL26360.1"/>
    <property type="molecule type" value="Genomic_DNA"/>
</dbReference>
<dbReference type="PANTHER" id="PTHR14150:SF12">
    <property type="entry name" value="U3 SMALL NUCLEOLAR RNA-ASSOCIATED PROTEIN 14 HOMOLOG A"/>
    <property type="match status" value="1"/>
</dbReference>
<organism evidence="5 6">
    <name type="scientific">Rickenella mellea</name>
    <dbReference type="NCBI Taxonomy" id="50990"/>
    <lineage>
        <taxon>Eukaryota</taxon>
        <taxon>Fungi</taxon>
        <taxon>Dikarya</taxon>
        <taxon>Basidiomycota</taxon>
        <taxon>Agaricomycotina</taxon>
        <taxon>Agaricomycetes</taxon>
        <taxon>Hymenochaetales</taxon>
        <taxon>Rickenellaceae</taxon>
        <taxon>Rickenella</taxon>
    </lineage>
</organism>
<feature type="compositionally biased region" description="Low complexity" evidence="4">
    <location>
        <begin position="757"/>
        <end position="775"/>
    </location>
</feature>
<feature type="compositionally biased region" description="Acidic residues" evidence="4">
    <location>
        <begin position="621"/>
        <end position="633"/>
    </location>
</feature>
<feature type="compositionally biased region" description="Basic and acidic residues" evidence="4">
    <location>
        <begin position="548"/>
        <end position="563"/>
    </location>
</feature>
<reference evidence="5 6" key="1">
    <citation type="submission" date="2018-06" db="EMBL/GenBank/DDBJ databases">
        <title>A transcriptomic atlas of mushroom development highlights an independent origin of complex multicellularity.</title>
        <authorList>
            <consortium name="DOE Joint Genome Institute"/>
            <person name="Krizsan K."/>
            <person name="Almasi E."/>
            <person name="Merenyi Z."/>
            <person name="Sahu N."/>
            <person name="Viragh M."/>
            <person name="Koszo T."/>
            <person name="Mondo S."/>
            <person name="Kiss B."/>
            <person name="Balint B."/>
            <person name="Kues U."/>
            <person name="Barry K."/>
            <person name="Hegedus J.C."/>
            <person name="Henrissat B."/>
            <person name="Johnson J."/>
            <person name="Lipzen A."/>
            <person name="Ohm R."/>
            <person name="Nagy I."/>
            <person name="Pangilinan J."/>
            <person name="Yan J."/>
            <person name="Xiong Y."/>
            <person name="Grigoriev I.V."/>
            <person name="Hibbett D.S."/>
            <person name="Nagy L.G."/>
        </authorList>
    </citation>
    <scope>NUCLEOTIDE SEQUENCE [LARGE SCALE GENOMIC DNA]</scope>
    <source>
        <strain evidence="5 6">SZMC22713</strain>
    </source>
</reference>
<keyword evidence="3" id="KW-0539">Nucleus</keyword>
<feature type="compositionally biased region" description="Acidic residues" evidence="4">
    <location>
        <begin position="253"/>
        <end position="288"/>
    </location>
</feature>
<feature type="compositionally biased region" description="Basic and acidic residues" evidence="4">
    <location>
        <begin position="396"/>
        <end position="406"/>
    </location>
</feature>
<dbReference type="STRING" id="50990.A0A4Y7QHM3"/>
<feature type="compositionally biased region" description="Basic residues" evidence="4">
    <location>
        <begin position="564"/>
        <end position="577"/>
    </location>
</feature>
<dbReference type="Proteomes" id="UP000294933">
    <property type="component" value="Unassembled WGS sequence"/>
</dbReference>
<feature type="compositionally biased region" description="Acidic residues" evidence="4">
    <location>
        <begin position="185"/>
        <end position="199"/>
    </location>
</feature>
<feature type="region of interest" description="Disordered" evidence="4">
    <location>
        <begin position="521"/>
        <end position="637"/>
    </location>
</feature>
<dbReference type="GO" id="GO:0006364">
    <property type="term" value="P:rRNA processing"/>
    <property type="evidence" value="ECO:0007669"/>
    <property type="project" value="InterPro"/>
</dbReference>
<dbReference type="VEuPathDB" id="FungiDB:BD410DRAFT_836260"/>
<evidence type="ECO:0000256" key="3">
    <source>
        <dbReference type="ARBA" id="ARBA00023242"/>
    </source>
</evidence>
<feature type="compositionally biased region" description="Acidic residues" evidence="4">
    <location>
        <begin position="858"/>
        <end position="869"/>
    </location>
</feature>
<feature type="compositionally biased region" description="Basic and acidic residues" evidence="4">
    <location>
        <begin position="79"/>
        <end position="88"/>
    </location>
</feature>
<dbReference type="PANTHER" id="PTHR14150">
    <property type="entry name" value="U3 SMALL NUCLEOLAR RNA-ASSOCIATED PROTEIN 14"/>
    <property type="match status" value="1"/>
</dbReference>
<dbReference type="AlphaFoldDB" id="A0A4Y7QHM3"/>
<feature type="compositionally biased region" description="Acidic residues" evidence="4">
    <location>
        <begin position="909"/>
        <end position="920"/>
    </location>
</feature>
<protein>
    <submittedName>
        <fullName evidence="5">Utp14-domain-containing protein</fullName>
    </submittedName>
</protein>
<keyword evidence="2" id="KW-0597">Phosphoprotein</keyword>
<feature type="compositionally biased region" description="Basic residues" evidence="4">
    <location>
        <begin position="521"/>
        <end position="530"/>
    </location>
</feature>